<protein>
    <submittedName>
        <fullName evidence="6">General L-amino acid transport system substrate-binding protein</fullName>
    </submittedName>
</protein>
<evidence type="ECO:0000313" key="6">
    <source>
        <dbReference type="EMBL" id="MET3595229.1"/>
    </source>
</evidence>
<dbReference type="Proteomes" id="UP001549036">
    <property type="component" value="Unassembled WGS sequence"/>
</dbReference>
<comment type="similarity">
    <text evidence="1">Belongs to the bacterial solute-binding protein 3 family.</text>
</comment>
<keyword evidence="3 4" id="KW-0732">Signal</keyword>
<evidence type="ECO:0000256" key="3">
    <source>
        <dbReference type="ARBA" id="ARBA00022729"/>
    </source>
</evidence>
<dbReference type="PANTHER" id="PTHR30085:SF7">
    <property type="entry name" value="AMINO-ACID ABC TRANSPORTER-BINDING PROTEIN YHDW-RELATED"/>
    <property type="match status" value="1"/>
</dbReference>
<gene>
    <name evidence="6" type="ORF">ABID26_004641</name>
</gene>
<dbReference type="SMART" id="SM00062">
    <property type="entry name" value="PBPb"/>
    <property type="match status" value="1"/>
</dbReference>
<keyword evidence="2" id="KW-0813">Transport</keyword>
<sequence length="349" mass="37331">MKHASGLSRLVTAGLLALAAGSYSTAAFAAGGDTLKAVKARGELLCPGHNGSYPPYAEVDDKGNWKGQDIDLCRALTVAIFASDKNLKIVPLSWAQRFPSLQSGDVDVIIKGTGLTMSRNTELGLNFSTPYFVSPTSIMVQKSLNISDAKGLEGGTLCVPAGTSTEALAANFFKGHNINVKLVTFEKSEEVAAAFFAGRCDSIVDAAPVLAVAAQSSNHPNDYTILPDVITLEPLAAAVRRGDDDWLNLINWMLSSMRLAEDYGITSKNVDEAKAKPADATIAKLLGVTPGIGVRVGLSDDWVYNVIKQIGNMGEVYDRNFGDSSPYKIPRGINREWKDGGVFFPWILD</sequence>
<evidence type="ECO:0000256" key="4">
    <source>
        <dbReference type="SAM" id="SignalP"/>
    </source>
</evidence>
<dbReference type="SUPFAM" id="SSF53850">
    <property type="entry name" value="Periplasmic binding protein-like II"/>
    <property type="match status" value="1"/>
</dbReference>
<feature type="signal peptide" evidence="4">
    <location>
        <begin position="1"/>
        <end position="29"/>
    </location>
</feature>
<comment type="caution">
    <text evidence="6">The sequence shown here is derived from an EMBL/GenBank/DDBJ whole genome shotgun (WGS) entry which is preliminary data.</text>
</comment>
<dbReference type="Gene3D" id="3.40.190.10">
    <property type="entry name" value="Periplasmic binding protein-like II"/>
    <property type="match status" value="2"/>
</dbReference>
<evidence type="ECO:0000256" key="1">
    <source>
        <dbReference type="ARBA" id="ARBA00010333"/>
    </source>
</evidence>
<dbReference type="EMBL" id="JBEPLM010000009">
    <property type="protein sequence ID" value="MET3595229.1"/>
    <property type="molecule type" value="Genomic_DNA"/>
</dbReference>
<name>A0ABV2HXG7_9HYPH</name>
<accession>A0ABV2HXG7</accession>
<dbReference type="InterPro" id="IPR001638">
    <property type="entry name" value="Solute-binding_3/MltF_N"/>
</dbReference>
<evidence type="ECO:0000256" key="2">
    <source>
        <dbReference type="ARBA" id="ARBA00022448"/>
    </source>
</evidence>
<organism evidence="6 7">
    <name type="scientific">Mesorhizobium shonense</name>
    <dbReference type="NCBI Taxonomy" id="1209948"/>
    <lineage>
        <taxon>Bacteria</taxon>
        <taxon>Pseudomonadati</taxon>
        <taxon>Pseudomonadota</taxon>
        <taxon>Alphaproteobacteria</taxon>
        <taxon>Hyphomicrobiales</taxon>
        <taxon>Phyllobacteriaceae</taxon>
        <taxon>Mesorhizobium</taxon>
    </lineage>
</organism>
<proteinExistence type="inferred from homology"/>
<feature type="domain" description="Solute-binding protein family 3/N-terminal" evidence="5">
    <location>
        <begin position="43"/>
        <end position="273"/>
    </location>
</feature>
<dbReference type="InterPro" id="IPR051455">
    <property type="entry name" value="Bact_solute-bind_prot3"/>
</dbReference>
<dbReference type="RefSeq" id="WP_354416608.1">
    <property type="nucleotide sequence ID" value="NZ_JBEPLM010000009.1"/>
</dbReference>
<reference evidence="6 7" key="1">
    <citation type="submission" date="2024-06" db="EMBL/GenBank/DDBJ databases">
        <title>Genomic Encyclopedia of Type Strains, Phase IV (KMG-IV): sequencing the most valuable type-strain genomes for metagenomic binning, comparative biology and taxonomic classification.</title>
        <authorList>
            <person name="Goeker M."/>
        </authorList>
    </citation>
    <scope>NUCLEOTIDE SEQUENCE [LARGE SCALE GENOMIC DNA]</scope>
    <source>
        <strain evidence="6 7">DSM 29846</strain>
    </source>
</reference>
<feature type="chain" id="PRO_5045256723" evidence="4">
    <location>
        <begin position="30"/>
        <end position="349"/>
    </location>
</feature>
<dbReference type="Pfam" id="PF00497">
    <property type="entry name" value="SBP_bac_3"/>
    <property type="match status" value="1"/>
</dbReference>
<dbReference type="PANTHER" id="PTHR30085">
    <property type="entry name" value="AMINO ACID ABC TRANSPORTER PERMEASE"/>
    <property type="match status" value="1"/>
</dbReference>
<evidence type="ECO:0000259" key="5">
    <source>
        <dbReference type="SMART" id="SM00062"/>
    </source>
</evidence>
<evidence type="ECO:0000313" key="7">
    <source>
        <dbReference type="Proteomes" id="UP001549036"/>
    </source>
</evidence>
<keyword evidence="7" id="KW-1185">Reference proteome</keyword>